<proteinExistence type="predicted"/>
<protein>
    <submittedName>
        <fullName evidence="2">Uncharacterized protein</fullName>
    </submittedName>
</protein>
<dbReference type="AlphaFoldDB" id="A0AAC8QAA3"/>
<dbReference type="EMBL" id="CP011509">
    <property type="protein sequence ID" value="AKJ03774.1"/>
    <property type="molecule type" value="Genomic_DNA"/>
</dbReference>
<feature type="region of interest" description="Disordered" evidence="1">
    <location>
        <begin position="28"/>
        <end position="108"/>
    </location>
</feature>
<accession>A0AAC8QAA3</accession>
<sequence>MGQIKRSASPESFHPTETCPARQLLGHDAHSHRHHPGPTPAPVEGKVSGRTHLRGLTNGHSGAECSRSVLQSHEPASFSVRHSLNWGHSRSHQRGSRHSQRGNRRTITATNGCRRRSVSLRAWPHQCHRGCDASGCWAHQDHVHQPVLRSARSNTHGWTHLPERQIRRLVRRWNPDVHAVPSVHLRSRAGGGHV</sequence>
<evidence type="ECO:0000256" key="1">
    <source>
        <dbReference type="SAM" id="MobiDB-lite"/>
    </source>
</evidence>
<organism evidence="2 3">
    <name type="scientific">Archangium gephyra</name>
    <dbReference type="NCBI Taxonomy" id="48"/>
    <lineage>
        <taxon>Bacteria</taxon>
        <taxon>Pseudomonadati</taxon>
        <taxon>Myxococcota</taxon>
        <taxon>Myxococcia</taxon>
        <taxon>Myxococcales</taxon>
        <taxon>Cystobacterineae</taxon>
        <taxon>Archangiaceae</taxon>
        <taxon>Archangium</taxon>
    </lineage>
</organism>
<gene>
    <name evidence="2" type="ORF">AA314_05400</name>
</gene>
<evidence type="ECO:0000313" key="2">
    <source>
        <dbReference type="EMBL" id="AKJ03774.1"/>
    </source>
</evidence>
<feature type="compositionally biased region" description="Basic residues" evidence="1">
    <location>
        <begin position="89"/>
        <end position="104"/>
    </location>
</feature>
<dbReference type="KEGG" id="age:AA314_05400"/>
<dbReference type="Proteomes" id="UP000035579">
    <property type="component" value="Chromosome"/>
</dbReference>
<name>A0AAC8QAA3_9BACT</name>
<reference evidence="2 3" key="1">
    <citation type="submission" date="2015-05" db="EMBL/GenBank/DDBJ databases">
        <title>Genome assembly of Archangium gephyra DSM 2261.</title>
        <authorList>
            <person name="Sharma G."/>
            <person name="Subramanian S."/>
        </authorList>
    </citation>
    <scope>NUCLEOTIDE SEQUENCE [LARGE SCALE GENOMIC DNA]</scope>
    <source>
        <strain evidence="2 3">DSM 2261</strain>
    </source>
</reference>
<evidence type="ECO:0000313" key="3">
    <source>
        <dbReference type="Proteomes" id="UP000035579"/>
    </source>
</evidence>